<evidence type="ECO:0000313" key="2">
    <source>
        <dbReference type="Proteomes" id="UP001497482"/>
    </source>
</evidence>
<proteinExistence type="predicted"/>
<reference evidence="1 2" key="1">
    <citation type="submission" date="2024-04" db="EMBL/GenBank/DDBJ databases">
        <authorList>
            <person name="Waldvogel A.-M."/>
            <person name="Schoenle A."/>
        </authorList>
    </citation>
    <scope>NUCLEOTIDE SEQUENCE [LARGE SCALE GENOMIC DNA]</scope>
</reference>
<keyword evidence="2" id="KW-1185">Reference proteome</keyword>
<dbReference type="Proteomes" id="UP001497482">
    <property type="component" value="Chromosome 14"/>
</dbReference>
<sequence length="79" mass="9014">MDPHLPPLSRKCSYNTFEETSLTRGSQKSPITALTMPFPPYLQRSEGIWLSQAELFKYCRVPLHANTLRELCFSKLSGP</sequence>
<organism evidence="1 2">
    <name type="scientific">Knipowitschia caucasica</name>
    <name type="common">Caucasian dwarf goby</name>
    <name type="synonym">Pomatoschistus caucasicus</name>
    <dbReference type="NCBI Taxonomy" id="637954"/>
    <lineage>
        <taxon>Eukaryota</taxon>
        <taxon>Metazoa</taxon>
        <taxon>Chordata</taxon>
        <taxon>Craniata</taxon>
        <taxon>Vertebrata</taxon>
        <taxon>Euteleostomi</taxon>
        <taxon>Actinopterygii</taxon>
        <taxon>Neopterygii</taxon>
        <taxon>Teleostei</taxon>
        <taxon>Neoteleostei</taxon>
        <taxon>Acanthomorphata</taxon>
        <taxon>Gobiaria</taxon>
        <taxon>Gobiiformes</taxon>
        <taxon>Gobioidei</taxon>
        <taxon>Gobiidae</taxon>
        <taxon>Gobiinae</taxon>
        <taxon>Knipowitschia</taxon>
    </lineage>
</organism>
<protein>
    <submittedName>
        <fullName evidence="1">Uncharacterized protein</fullName>
    </submittedName>
</protein>
<name>A0AAV2JWU5_KNICA</name>
<gene>
    <name evidence="1" type="ORF">KC01_LOCUS11505</name>
</gene>
<dbReference type="AlphaFoldDB" id="A0AAV2JWU5"/>
<dbReference type="EMBL" id="OZ035836">
    <property type="protein sequence ID" value="CAL1580688.1"/>
    <property type="molecule type" value="Genomic_DNA"/>
</dbReference>
<evidence type="ECO:0000313" key="1">
    <source>
        <dbReference type="EMBL" id="CAL1580688.1"/>
    </source>
</evidence>
<accession>A0AAV2JWU5</accession>